<evidence type="ECO:0000256" key="1">
    <source>
        <dbReference type="RuleBase" id="RU341113"/>
    </source>
</evidence>
<keyword evidence="1" id="KW-0336">GPI-anchor</keyword>
<keyword evidence="1" id="KW-0449">Lipoprotein</keyword>
<dbReference type="PROSITE" id="PS51365">
    <property type="entry name" value="RENAL_DIPEPTIDASE_2"/>
    <property type="match status" value="1"/>
</dbReference>
<comment type="catalytic activity">
    <reaction evidence="1">
        <text>an L-aminoacyl-L-amino acid + H2O = 2 an L-alpha-amino acid</text>
        <dbReference type="Rhea" id="RHEA:48940"/>
        <dbReference type="ChEBI" id="CHEBI:15377"/>
        <dbReference type="ChEBI" id="CHEBI:59869"/>
        <dbReference type="ChEBI" id="CHEBI:77460"/>
        <dbReference type="EC" id="3.4.13.19"/>
    </reaction>
</comment>
<sequence length="916" mass="100982">MCEETANSLVYLPPAICVVVSSVYQGNCTSGSGLRPLPTDCLQLRNSTLRGPRIFTATEDKVDDNELPEPRKMARADLSLTKVHVKRRAEDCLPRKHREHSQFVRFAHYQVCILEEPLLHPPPECVVIGLSPSPYPTRVVLRLTVTPSLEVCCDWLVLPLLSPEVVEHSRLIGEGKAGVFFLPPLLRRHQPAGGPIMHRGSGTTLLCWLTDRANPSAPHSSARKKTPMLANGADFVSLCSHEAEDYPGSRTLAGLQKRLDVAVNGLYGSHSCSVSTHCTGKTMETGKSQGISCDRENAVKCQGILACIRENAINGGIVMVSFFNHFLSCSDTATLHDVIANEVRSNVNETRATASVIFLRVRPTTEHAPCYTRLSSQQGAAVVKWLDCSPTANANRVSIGIVPDDATRQRVFSGISRFTPPPPRPFIPTLLHTQPLIHSHRLSKTSISSPAWKFHTAHVFKFDVSLDLATLFPRKYSPIITDLAYLDECYFITECNTTQSNRIVFVSEGFRQFKAQCQDDQQVADFVVSFVCMRRRNILEVELQQGFGWFSRLEQSYRHTDARQGLPFILCIDGGRGKTNDLLFCFLVAAHINHIRSVAGVNHVGLGAGYDGINLNEVRMKQRRNVRCVWKPGDRRENWPTSGMVQHDSCMRISGGDPAGNRTRFAWWGCSPQDGSSSVVACCSTPAGLEDVSRYPLLLAELARDRHWSSSDIKKLAGANLVRVFREVEKVSAGECKQRRVVPSNKRFHAGDNRSLASTPLQLQPCAQLAGPVDVDVSETRRQNQHVPTTLASHQGEQGSIPGRVTGFSQVGIVTDDAVGRRVFSGISRFPRPFIPAPLHENIFDGVVSSGARGVGVCGADGRLDLDGGPGRQDVLPLPGHLSRRRQVGSPTRGQRGDRTSLPPLTDRWRPLTRRS</sequence>
<proteinExistence type="inferred from homology"/>
<keyword evidence="1" id="KW-0479">Metal-binding</keyword>
<keyword evidence="1" id="KW-0472">Membrane</keyword>
<dbReference type="SUPFAM" id="SSF51556">
    <property type="entry name" value="Metallo-dependent hydrolases"/>
    <property type="match status" value="1"/>
</dbReference>
<dbReference type="EC" id="3.4.13.19" evidence="1"/>
<evidence type="ECO:0000256" key="2">
    <source>
        <dbReference type="SAM" id="MobiDB-lite"/>
    </source>
</evidence>
<dbReference type="Pfam" id="PF01244">
    <property type="entry name" value="Peptidase_M19"/>
    <property type="match status" value="1"/>
</dbReference>
<dbReference type="InterPro" id="IPR032466">
    <property type="entry name" value="Metal_Hydrolase"/>
</dbReference>
<comment type="subunit">
    <text evidence="1">Homodimer; disulfide-linked.</text>
</comment>
<comment type="subcellular location">
    <subcellularLocation>
        <location evidence="1">Membrane</location>
        <topology evidence="1">Lipid-anchor</topology>
        <topology evidence="1">GPI-anchor</topology>
    </subcellularLocation>
</comment>
<dbReference type="Gene3D" id="3.20.20.140">
    <property type="entry name" value="Metal-dependent hydrolases"/>
    <property type="match status" value="1"/>
</dbReference>
<keyword evidence="1" id="KW-0862">Zinc</keyword>
<keyword evidence="1" id="KW-0378">Hydrolase</keyword>
<name>A0ABQ9G2I4_9NEOP</name>
<organism evidence="3 4">
    <name type="scientific">Dryococelus australis</name>
    <dbReference type="NCBI Taxonomy" id="614101"/>
    <lineage>
        <taxon>Eukaryota</taxon>
        <taxon>Metazoa</taxon>
        <taxon>Ecdysozoa</taxon>
        <taxon>Arthropoda</taxon>
        <taxon>Hexapoda</taxon>
        <taxon>Insecta</taxon>
        <taxon>Pterygota</taxon>
        <taxon>Neoptera</taxon>
        <taxon>Polyneoptera</taxon>
        <taxon>Phasmatodea</taxon>
        <taxon>Verophasmatodea</taxon>
        <taxon>Anareolatae</taxon>
        <taxon>Phasmatidae</taxon>
        <taxon>Eurycanthinae</taxon>
        <taxon>Dryococelus</taxon>
    </lineage>
</organism>
<dbReference type="Proteomes" id="UP001159363">
    <property type="component" value="Chromosome 15"/>
</dbReference>
<evidence type="ECO:0000313" key="3">
    <source>
        <dbReference type="EMBL" id="KAJ8866691.1"/>
    </source>
</evidence>
<dbReference type="InterPro" id="IPR008257">
    <property type="entry name" value="Pept_M19"/>
</dbReference>
<evidence type="ECO:0000313" key="4">
    <source>
        <dbReference type="Proteomes" id="UP001159363"/>
    </source>
</evidence>
<keyword evidence="1" id="KW-0325">Glycoprotein</keyword>
<dbReference type="PANTHER" id="PTHR10443:SF21">
    <property type="entry name" value="DIPEPTIDASE"/>
    <property type="match status" value="1"/>
</dbReference>
<dbReference type="EMBL" id="JARBHB010000016">
    <property type="protein sequence ID" value="KAJ8866691.1"/>
    <property type="molecule type" value="Genomic_DNA"/>
</dbReference>
<keyword evidence="1" id="KW-0224">Dipeptidase</keyword>
<gene>
    <name evidence="3" type="ORF">PR048_032552</name>
</gene>
<comment type="caution">
    <text evidence="3">The sequence shown here is derived from an EMBL/GenBank/DDBJ whole genome shotgun (WGS) entry which is preliminary data.</text>
</comment>
<keyword evidence="4" id="KW-1185">Reference proteome</keyword>
<keyword evidence="1" id="KW-0482">Metalloprotease</keyword>
<comment type="cofactor">
    <cofactor evidence="1">
        <name>Zn(2+)</name>
        <dbReference type="ChEBI" id="CHEBI:29105"/>
    </cofactor>
</comment>
<dbReference type="PANTHER" id="PTHR10443">
    <property type="entry name" value="MICROSOMAL DIPEPTIDASE"/>
    <property type="match status" value="1"/>
</dbReference>
<comment type="similarity">
    <text evidence="1">Belongs to the metallo-dependent hydrolases superfamily. Peptidase M19 family.</text>
</comment>
<accession>A0ABQ9G2I4</accession>
<feature type="region of interest" description="Disordered" evidence="2">
    <location>
        <begin position="863"/>
        <end position="916"/>
    </location>
</feature>
<keyword evidence="1" id="KW-1015">Disulfide bond</keyword>
<reference evidence="3 4" key="1">
    <citation type="submission" date="2023-02" db="EMBL/GenBank/DDBJ databases">
        <title>LHISI_Scaffold_Assembly.</title>
        <authorList>
            <person name="Stuart O.P."/>
            <person name="Cleave R."/>
            <person name="Magrath M.J.L."/>
            <person name="Mikheyev A.S."/>
        </authorList>
    </citation>
    <scope>NUCLEOTIDE SEQUENCE [LARGE SCALE GENOMIC DNA]</scope>
    <source>
        <strain evidence="3">Daus_M_001</strain>
        <tissue evidence="3">Leg muscle</tissue>
    </source>
</reference>
<protein>
    <recommendedName>
        <fullName evidence="1">Dipeptidase</fullName>
        <ecNumber evidence="1">3.4.13.19</ecNumber>
    </recommendedName>
</protein>
<keyword evidence="1" id="KW-0645">Protease</keyword>